<name>A0A0A1TVS7_ENTIV</name>
<feature type="transmembrane region" description="Helical" evidence="1">
    <location>
        <begin position="49"/>
        <end position="70"/>
    </location>
</feature>
<feature type="transmembrane region" description="Helical" evidence="1">
    <location>
        <begin position="129"/>
        <end position="155"/>
    </location>
</feature>
<evidence type="ECO:0000256" key="1">
    <source>
        <dbReference type="SAM" id="Phobius"/>
    </source>
</evidence>
<dbReference type="EMBL" id="KB207112">
    <property type="protein sequence ID" value="ELP84531.1"/>
    <property type="molecule type" value="Genomic_DNA"/>
</dbReference>
<dbReference type="KEGG" id="eiv:EIN_170560"/>
<proteinExistence type="predicted"/>
<dbReference type="VEuPathDB" id="AmoebaDB:EIN_170560"/>
<keyword evidence="1" id="KW-0812">Transmembrane</keyword>
<keyword evidence="1" id="KW-0472">Membrane</keyword>
<feature type="transmembrane region" description="Helical" evidence="1">
    <location>
        <begin position="216"/>
        <end position="236"/>
    </location>
</feature>
<protein>
    <submittedName>
        <fullName evidence="2">Uncharacterized protein</fullName>
    </submittedName>
</protein>
<dbReference type="RefSeq" id="XP_004183877.1">
    <property type="nucleotide sequence ID" value="XM_004183829.1"/>
</dbReference>
<organism evidence="2 3">
    <name type="scientific">Entamoeba invadens IP1</name>
    <dbReference type="NCBI Taxonomy" id="370355"/>
    <lineage>
        <taxon>Eukaryota</taxon>
        <taxon>Amoebozoa</taxon>
        <taxon>Evosea</taxon>
        <taxon>Archamoebae</taxon>
        <taxon>Mastigamoebida</taxon>
        <taxon>Entamoebidae</taxon>
        <taxon>Entamoeba</taxon>
    </lineage>
</organism>
<dbReference type="AlphaFoldDB" id="A0A0A1TVS7"/>
<feature type="transmembrane region" description="Helical" evidence="1">
    <location>
        <begin position="91"/>
        <end position="109"/>
    </location>
</feature>
<accession>A0A0A1TVS7</accession>
<keyword evidence="3" id="KW-1185">Reference proteome</keyword>
<feature type="transmembrane region" description="Helical" evidence="1">
    <location>
        <begin position="20"/>
        <end position="43"/>
    </location>
</feature>
<keyword evidence="1" id="KW-1133">Transmembrane helix</keyword>
<reference evidence="2 3" key="1">
    <citation type="submission" date="2012-10" db="EMBL/GenBank/DDBJ databases">
        <authorList>
            <person name="Zafar N."/>
            <person name="Inman J."/>
            <person name="Hall N."/>
            <person name="Lorenzi H."/>
            <person name="Caler E."/>
        </authorList>
    </citation>
    <scope>NUCLEOTIDE SEQUENCE [LARGE SCALE GENOMIC DNA]</scope>
    <source>
        <strain evidence="2 3">IP1</strain>
    </source>
</reference>
<evidence type="ECO:0000313" key="3">
    <source>
        <dbReference type="Proteomes" id="UP000014680"/>
    </source>
</evidence>
<evidence type="ECO:0000313" key="2">
    <source>
        <dbReference type="EMBL" id="ELP84531.1"/>
    </source>
</evidence>
<sequence length="256" mass="29094">MEHPHERLKREEFRKRIIRVSLNISLIVFIPSFVLFSMCTFLFWRSIVFAMVLSCVVVSYTIVLFSICTGDKTYHDEPGLFYLTRSGWTKLGLLFLGASFYGYFSFNIFRSGCGFSTEANDVDEFKLVFSMVGVLTGIVNFNISLFLDGLYIPFFSVGALSVETFYDSSKKVATQSLILCAINSIIFLVSYALVKMFVLILYGFSRDIAIHRYTFSLHNLVASTLCVALFSLYTRISFNLLDSTMSAELPIENKLC</sequence>
<dbReference type="GeneID" id="14883509"/>
<dbReference type="OrthoDB" id="29910at2759"/>
<dbReference type="OMA" id="WKCTENK"/>
<feature type="transmembrane region" description="Helical" evidence="1">
    <location>
        <begin position="176"/>
        <end position="204"/>
    </location>
</feature>
<gene>
    <name evidence="2" type="ORF">EIN_170560</name>
</gene>
<dbReference type="Proteomes" id="UP000014680">
    <property type="component" value="Unassembled WGS sequence"/>
</dbReference>